<gene>
    <name evidence="8" type="ORF">HXK00_05225</name>
</gene>
<dbReference type="PROSITE" id="PS51095">
    <property type="entry name" value="PTS_EIIA_TYPE_3"/>
    <property type="match status" value="1"/>
</dbReference>
<protein>
    <submittedName>
        <fullName evidence="8">PTS lactose/cellobiose transporter subunit IIA</fullName>
    </submittedName>
</protein>
<keyword evidence="2" id="KW-0762">Sugar transport</keyword>
<dbReference type="Pfam" id="PF02255">
    <property type="entry name" value="PTS_IIA"/>
    <property type="match status" value="1"/>
</dbReference>
<dbReference type="SMR" id="A0A929QSS0"/>
<evidence type="ECO:0000313" key="8">
    <source>
        <dbReference type="EMBL" id="MBF0935028.1"/>
    </source>
</evidence>
<keyword evidence="6" id="KW-0460">Magnesium</keyword>
<keyword evidence="4" id="KW-0598">Phosphotransferase system</keyword>
<evidence type="ECO:0000313" key="9">
    <source>
        <dbReference type="Proteomes" id="UP000757900"/>
    </source>
</evidence>
<dbReference type="AlphaFoldDB" id="A0A929QSS0"/>
<accession>A0A929QSS0</accession>
<evidence type="ECO:0000256" key="1">
    <source>
        <dbReference type="ARBA" id="ARBA00022448"/>
    </source>
</evidence>
<evidence type="ECO:0000256" key="4">
    <source>
        <dbReference type="ARBA" id="ARBA00022683"/>
    </source>
</evidence>
<dbReference type="PANTHER" id="PTHR34382">
    <property type="entry name" value="PTS SYSTEM N,N'-DIACETYLCHITOBIOSE-SPECIFIC EIIA COMPONENT"/>
    <property type="match status" value="1"/>
</dbReference>
<dbReference type="RefSeq" id="WP_303765686.1">
    <property type="nucleotide sequence ID" value="NZ_CAJPUI010000006.1"/>
</dbReference>
<dbReference type="GO" id="GO:0046872">
    <property type="term" value="F:metal ion binding"/>
    <property type="evidence" value="ECO:0007669"/>
    <property type="project" value="UniProtKB-KW"/>
</dbReference>
<sequence length="106" mass="11606">MDDLELVFFKMISSLGSARSSFMEAMALARAGDFAQAQAAIEQGESQRIAGHDQHFDLLQADAAGDHPPFSLLLVHAEDQLMSAELLKVTAEEVLALYQRLDQLTT</sequence>
<evidence type="ECO:0000256" key="2">
    <source>
        <dbReference type="ARBA" id="ARBA00022597"/>
    </source>
</evidence>
<keyword evidence="3" id="KW-0808">Transferase</keyword>
<evidence type="ECO:0000256" key="6">
    <source>
        <dbReference type="PIRSR" id="PIRSR000699-2"/>
    </source>
</evidence>
<keyword evidence="1" id="KW-0813">Transport</keyword>
<dbReference type="InterPro" id="IPR003188">
    <property type="entry name" value="PTS_IIA_lac/cel"/>
</dbReference>
<dbReference type="InterPro" id="IPR036542">
    <property type="entry name" value="PTS_IIA_lac/cel_sf"/>
</dbReference>
<dbReference type="PANTHER" id="PTHR34382:SF7">
    <property type="entry name" value="PTS SYSTEM N,N'-DIACETYLCHITOBIOSE-SPECIFIC EIIA COMPONENT"/>
    <property type="match status" value="1"/>
</dbReference>
<evidence type="ECO:0000256" key="5">
    <source>
        <dbReference type="PIRSR" id="PIRSR000699-1"/>
    </source>
</evidence>
<dbReference type="GO" id="GO:0009401">
    <property type="term" value="P:phosphoenolpyruvate-dependent sugar phosphotransferase system"/>
    <property type="evidence" value="ECO:0007669"/>
    <property type="project" value="UniProtKB-KW"/>
</dbReference>
<comment type="caution">
    <text evidence="8">The sequence shown here is derived from an EMBL/GenBank/DDBJ whole genome shotgun (WGS) entry which is preliminary data.</text>
</comment>
<feature type="active site" description="Tele-phosphohistidine intermediate" evidence="5">
    <location>
        <position position="76"/>
    </location>
</feature>
<dbReference type="EMBL" id="JABZFV010000113">
    <property type="protein sequence ID" value="MBF0935028.1"/>
    <property type="molecule type" value="Genomic_DNA"/>
</dbReference>
<keyword evidence="6" id="KW-0479">Metal-binding</keyword>
<evidence type="ECO:0000256" key="7">
    <source>
        <dbReference type="PROSITE-ProRule" id="PRU00418"/>
    </source>
</evidence>
<feature type="modified residue" description="Phosphohistidine; by HPr" evidence="7">
    <location>
        <position position="76"/>
    </location>
</feature>
<name>A0A929QSS0_ABIDE</name>
<dbReference type="Gene3D" id="1.20.58.80">
    <property type="entry name" value="Phosphotransferase system, lactose/cellobiose-type IIA subunit"/>
    <property type="match status" value="1"/>
</dbReference>
<dbReference type="PIRSF" id="PIRSF000699">
    <property type="entry name" value="PTS_IILac_III"/>
    <property type="match status" value="1"/>
</dbReference>
<proteinExistence type="predicted"/>
<feature type="binding site" evidence="6">
    <location>
        <position position="79"/>
    </location>
    <ligand>
        <name>Mg(2+)</name>
        <dbReference type="ChEBI" id="CHEBI:18420"/>
        <note>ligand shared between all trimeric partners</note>
    </ligand>
</feature>
<dbReference type="GO" id="GO:0016740">
    <property type="term" value="F:transferase activity"/>
    <property type="evidence" value="ECO:0007669"/>
    <property type="project" value="UniProtKB-KW"/>
</dbReference>
<evidence type="ECO:0000256" key="3">
    <source>
        <dbReference type="ARBA" id="ARBA00022679"/>
    </source>
</evidence>
<reference evidence="8" key="1">
    <citation type="submission" date="2020-04" db="EMBL/GenBank/DDBJ databases">
        <title>Deep metagenomics examines the oral microbiome during advanced dental caries in children, revealing novel taxa and co-occurrences with host molecules.</title>
        <authorList>
            <person name="Baker J.L."/>
            <person name="Morton J.T."/>
            <person name="Dinis M."/>
            <person name="Alvarez R."/>
            <person name="Tran N.C."/>
            <person name="Knight R."/>
            <person name="Edlund A."/>
        </authorList>
    </citation>
    <scope>NUCLEOTIDE SEQUENCE</scope>
    <source>
        <strain evidence="8">JCVI_23_bin.16</strain>
    </source>
</reference>
<dbReference type="Proteomes" id="UP000757900">
    <property type="component" value="Unassembled WGS sequence"/>
</dbReference>
<organism evidence="8 9">
    <name type="scientific">Abiotrophia defectiva</name>
    <name type="common">Streptococcus defectivus</name>
    <dbReference type="NCBI Taxonomy" id="46125"/>
    <lineage>
        <taxon>Bacteria</taxon>
        <taxon>Bacillati</taxon>
        <taxon>Bacillota</taxon>
        <taxon>Bacilli</taxon>
        <taxon>Lactobacillales</taxon>
        <taxon>Aerococcaceae</taxon>
        <taxon>Abiotrophia</taxon>
    </lineage>
</organism>
<dbReference type="SUPFAM" id="SSF46973">
    <property type="entry name" value="Enzyme IIa from lactose specific PTS, IIa-lac"/>
    <property type="match status" value="1"/>
</dbReference>
<comment type="cofactor">
    <cofactor evidence="6">
        <name>Mg(2+)</name>
        <dbReference type="ChEBI" id="CHEBI:18420"/>
    </cofactor>
    <text evidence="6">Binds 1 Mg(2+) ion per trimer.</text>
</comment>